<accession>A0A367JUH9</accession>
<dbReference type="AlphaFoldDB" id="A0A367JUH9"/>
<protein>
    <recommendedName>
        <fullName evidence="4">Extracellular membrane protein CFEM domain-containing protein</fullName>
    </recommendedName>
</protein>
<comment type="caution">
    <text evidence="2">The sequence shown here is derived from an EMBL/GenBank/DDBJ whole genome shotgun (WGS) entry which is preliminary data.</text>
</comment>
<feature type="chain" id="PRO_5016943244" description="Extracellular membrane protein CFEM domain-containing protein" evidence="1">
    <location>
        <begin position="28"/>
        <end position="109"/>
    </location>
</feature>
<organism evidence="2 3">
    <name type="scientific">Rhizopus stolonifer</name>
    <name type="common">Rhizopus nigricans</name>
    <dbReference type="NCBI Taxonomy" id="4846"/>
    <lineage>
        <taxon>Eukaryota</taxon>
        <taxon>Fungi</taxon>
        <taxon>Fungi incertae sedis</taxon>
        <taxon>Mucoromycota</taxon>
        <taxon>Mucoromycotina</taxon>
        <taxon>Mucoromycetes</taxon>
        <taxon>Mucorales</taxon>
        <taxon>Mucorineae</taxon>
        <taxon>Rhizopodaceae</taxon>
        <taxon>Rhizopus</taxon>
    </lineage>
</organism>
<evidence type="ECO:0000313" key="3">
    <source>
        <dbReference type="Proteomes" id="UP000253551"/>
    </source>
</evidence>
<evidence type="ECO:0000256" key="1">
    <source>
        <dbReference type="SAM" id="SignalP"/>
    </source>
</evidence>
<dbReference type="Proteomes" id="UP000253551">
    <property type="component" value="Unassembled WGS sequence"/>
</dbReference>
<keyword evidence="1" id="KW-0732">Signal</keyword>
<reference evidence="2 3" key="1">
    <citation type="journal article" date="2018" name="G3 (Bethesda)">
        <title>Phylogenetic and Phylogenomic Definition of Rhizopus Species.</title>
        <authorList>
            <person name="Gryganskyi A.P."/>
            <person name="Golan J."/>
            <person name="Dolatabadi S."/>
            <person name="Mondo S."/>
            <person name="Robb S."/>
            <person name="Idnurm A."/>
            <person name="Muszewska A."/>
            <person name="Steczkiewicz K."/>
            <person name="Masonjones S."/>
            <person name="Liao H.L."/>
            <person name="Gajdeczka M.T."/>
            <person name="Anike F."/>
            <person name="Vuek A."/>
            <person name="Anishchenko I.M."/>
            <person name="Voigt K."/>
            <person name="de Hoog G.S."/>
            <person name="Smith M.E."/>
            <person name="Heitman J."/>
            <person name="Vilgalys R."/>
            <person name="Stajich J.E."/>
        </authorList>
    </citation>
    <scope>NUCLEOTIDE SEQUENCE [LARGE SCALE GENOMIC DNA]</scope>
    <source>
        <strain evidence="2 3">LSU 92-RS-03</strain>
    </source>
</reference>
<sequence length="109" mass="12073">MKSTKIVLYMFTTMSALLLSQSSMTEAKSLDLSDYGLCEEPGNLSDCEFACRELVQGRGNCIFNKCYCTEKAEIGKCEDDDHESCDALCQDMSPSLVGFCMDDQCNCIT</sequence>
<proteinExistence type="predicted"/>
<feature type="signal peptide" evidence="1">
    <location>
        <begin position="1"/>
        <end position="27"/>
    </location>
</feature>
<gene>
    <name evidence="2" type="ORF">CU098_002823</name>
</gene>
<keyword evidence="3" id="KW-1185">Reference proteome</keyword>
<dbReference type="EMBL" id="PJQM01002671">
    <property type="protein sequence ID" value="RCH93593.1"/>
    <property type="molecule type" value="Genomic_DNA"/>
</dbReference>
<evidence type="ECO:0008006" key="4">
    <source>
        <dbReference type="Google" id="ProtNLM"/>
    </source>
</evidence>
<evidence type="ECO:0000313" key="2">
    <source>
        <dbReference type="EMBL" id="RCH93593.1"/>
    </source>
</evidence>
<dbReference type="OrthoDB" id="2274040at2759"/>
<name>A0A367JUH9_RHIST</name>